<evidence type="ECO:0000256" key="4">
    <source>
        <dbReference type="ARBA" id="ARBA00022833"/>
    </source>
</evidence>
<keyword evidence="8" id="KW-0804">Transcription</keyword>
<proteinExistence type="predicted"/>
<evidence type="ECO:0000256" key="3">
    <source>
        <dbReference type="ARBA" id="ARBA00022795"/>
    </source>
</evidence>
<dbReference type="GO" id="GO:0046872">
    <property type="term" value="F:metal ion binding"/>
    <property type="evidence" value="ECO:0007669"/>
    <property type="project" value="UniProtKB-KW"/>
</dbReference>
<accession>A0A6L6QMK2</accession>
<evidence type="ECO:0000256" key="1">
    <source>
        <dbReference type="ARBA" id="ARBA00022490"/>
    </source>
</evidence>
<evidence type="ECO:0000256" key="2">
    <source>
        <dbReference type="ARBA" id="ARBA00022723"/>
    </source>
</evidence>
<keyword evidence="2" id="KW-0479">Metal-binding</keyword>
<dbReference type="SUPFAM" id="SSF160930">
    <property type="entry name" value="FlhC-like"/>
    <property type="match status" value="1"/>
</dbReference>
<evidence type="ECO:0000256" key="8">
    <source>
        <dbReference type="ARBA" id="ARBA00023163"/>
    </source>
</evidence>
<dbReference type="EMBL" id="WNKX01000022">
    <property type="protein sequence ID" value="MTW13410.1"/>
    <property type="molecule type" value="Genomic_DNA"/>
</dbReference>
<dbReference type="OrthoDB" id="8525736at2"/>
<dbReference type="GO" id="GO:1902208">
    <property type="term" value="P:regulation of bacterial-type flagellum assembly"/>
    <property type="evidence" value="ECO:0007669"/>
    <property type="project" value="InterPro"/>
</dbReference>
<keyword evidence="7" id="KW-0010">Activator</keyword>
<dbReference type="GO" id="GO:0003677">
    <property type="term" value="F:DNA binding"/>
    <property type="evidence" value="ECO:0007669"/>
    <property type="project" value="UniProtKB-KW"/>
</dbReference>
<organism evidence="9 10">
    <name type="scientific">Massilia eburnea</name>
    <dbReference type="NCBI Taxonomy" id="1776165"/>
    <lineage>
        <taxon>Bacteria</taxon>
        <taxon>Pseudomonadati</taxon>
        <taxon>Pseudomonadota</taxon>
        <taxon>Betaproteobacteria</taxon>
        <taxon>Burkholderiales</taxon>
        <taxon>Oxalobacteraceae</taxon>
        <taxon>Telluria group</taxon>
        <taxon>Massilia</taxon>
    </lineage>
</organism>
<keyword evidence="5" id="KW-0805">Transcription regulation</keyword>
<gene>
    <name evidence="9" type="ORF">GM658_22640</name>
</gene>
<dbReference type="Proteomes" id="UP000472320">
    <property type="component" value="Unassembled WGS sequence"/>
</dbReference>
<keyword evidence="3" id="KW-1005">Bacterial flagellum biogenesis</keyword>
<evidence type="ECO:0000256" key="6">
    <source>
        <dbReference type="ARBA" id="ARBA00023125"/>
    </source>
</evidence>
<dbReference type="InterPro" id="IPR007944">
    <property type="entry name" value="FlhC"/>
</dbReference>
<dbReference type="AlphaFoldDB" id="A0A6L6QMK2"/>
<keyword evidence="6" id="KW-0238">DNA-binding</keyword>
<sequence>MATPRCPRQRPARSRRSAIMGSLYAETHIRALQLAKQCVDMGARIRTVSRITGLELPMLRSMFYQDTSSAPGRWLESSDWYHRSSVVDRAEASIFAVIFDTLLVEHGYRPSEALVGAYRLYQERCALAPAIPFERAFNLACEMHGIWDSGPPQLALHNCRRCHSRYLVAAGDQTADLGGCVFCKLLKRYHRDPHIQAHFVAQNVVAIASNVG</sequence>
<evidence type="ECO:0008006" key="11">
    <source>
        <dbReference type="Google" id="ProtNLM"/>
    </source>
</evidence>
<dbReference type="Pfam" id="PF05280">
    <property type="entry name" value="FlhC"/>
    <property type="match status" value="1"/>
</dbReference>
<dbReference type="GO" id="GO:0044781">
    <property type="term" value="P:bacterial-type flagellum organization"/>
    <property type="evidence" value="ECO:0007669"/>
    <property type="project" value="UniProtKB-KW"/>
</dbReference>
<evidence type="ECO:0000256" key="5">
    <source>
        <dbReference type="ARBA" id="ARBA00023015"/>
    </source>
</evidence>
<evidence type="ECO:0000256" key="7">
    <source>
        <dbReference type="ARBA" id="ARBA00023159"/>
    </source>
</evidence>
<keyword evidence="10" id="KW-1185">Reference proteome</keyword>
<name>A0A6L6QMK2_9BURK</name>
<keyword evidence="1" id="KW-0963">Cytoplasm</keyword>
<evidence type="ECO:0000313" key="10">
    <source>
        <dbReference type="Proteomes" id="UP000472320"/>
    </source>
</evidence>
<dbReference type="GO" id="GO:0045893">
    <property type="term" value="P:positive regulation of DNA-templated transcription"/>
    <property type="evidence" value="ECO:0007669"/>
    <property type="project" value="InterPro"/>
</dbReference>
<protein>
    <recommendedName>
        <fullName evidence="11">Flagellar transcriptional regulator FlhC</fullName>
    </recommendedName>
</protein>
<comment type="caution">
    <text evidence="9">The sequence shown here is derived from an EMBL/GenBank/DDBJ whole genome shotgun (WGS) entry which is preliminary data.</text>
</comment>
<keyword evidence="4" id="KW-0862">Zinc</keyword>
<evidence type="ECO:0000313" key="9">
    <source>
        <dbReference type="EMBL" id="MTW13410.1"/>
    </source>
</evidence>
<reference evidence="9 10" key="1">
    <citation type="submission" date="2019-11" db="EMBL/GenBank/DDBJ databases">
        <title>Type strains purchased from KCTC, JCM and DSMZ.</title>
        <authorList>
            <person name="Lu H."/>
        </authorList>
    </citation>
    <scope>NUCLEOTIDE SEQUENCE [LARGE SCALE GENOMIC DNA]</scope>
    <source>
        <strain evidence="9 10">JCM 31587</strain>
    </source>
</reference>